<evidence type="ECO:0000256" key="1">
    <source>
        <dbReference type="ARBA" id="ARBA00022729"/>
    </source>
</evidence>
<dbReference type="STRING" id="933944.AN215_06050"/>
<organism evidence="6 7">
    <name type="scientific">Streptomyces abyssalis</name>
    <dbReference type="NCBI Taxonomy" id="933944"/>
    <lineage>
        <taxon>Bacteria</taxon>
        <taxon>Bacillati</taxon>
        <taxon>Actinomycetota</taxon>
        <taxon>Actinomycetes</taxon>
        <taxon>Kitasatosporales</taxon>
        <taxon>Streptomycetaceae</taxon>
        <taxon>Streptomyces</taxon>
    </lineage>
</organism>
<evidence type="ECO:0000256" key="4">
    <source>
        <dbReference type="SAM" id="Phobius"/>
    </source>
</evidence>
<dbReference type="Proteomes" id="UP000176087">
    <property type="component" value="Unassembled WGS sequence"/>
</dbReference>
<dbReference type="GO" id="GO:0004553">
    <property type="term" value="F:hydrolase activity, hydrolyzing O-glycosyl compounds"/>
    <property type="evidence" value="ECO:0007669"/>
    <property type="project" value="InterPro"/>
</dbReference>
<keyword evidence="2" id="KW-0119">Carbohydrate metabolism</keyword>
<comment type="caution">
    <text evidence="6">The sequence shown here is derived from an EMBL/GenBank/DDBJ whole genome shotgun (WGS) entry which is preliminary data.</text>
</comment>
<protein>
    <recommendedName>
        <fullName evidence="5">CBM2 domain-containing protein</fullName>
    </recommendedName>
</protein>
<reference evidence="6 7" key="1">
    <citation type="journal article" date="2016" name="Front. Microbiol.">
        <title>Comparative Genomics Analysis of Streptomyces Species Reveals Their Adaptation to the Marine Environment and Their Diversity at the Genomic Level.</title>
        <authorList>
            <person name="Tian X."/>
            <person name="Zhang Z."/>
            <person name="Yang T."/>
            <person name="Chen M."/>
            <person name="Li J."/>
            <person name="Chen F."/>
            <person name="Yang J."/>
            <person name="Li W."/>
            <person name="Zhang B."/>
            <person name="Zhang Z."/>
            <person name="Wu J."/>
            <person name="Zhang C."/>
            <person name="Long L."/>
            <person name="Xiao J."/>
        </authorList>
    </citation>
    <scope>NUCLEOTIDE SEQUENCE [LARGE SCALE GENOMIC DNA]</scope>
    <source>
        <strain evidence="6 7">SCSIO 10390</strain>
    </source>
</reference>
<feature type="region of interest" description="Disordered" evidence="3">
    <location>
        <begin position="1"/>
        <end position="36"/>
    </location>
</feature>
<dbReference type="InterPro" id="IPR008965">
    <property type="entry name" value="CBM2/CBM3_carb-bd_dom_sf"/>
</dbReference>
<name>A0A1E7JSY0_9ACTN</name>
<dbReference type="GO" id="GO:0030247">
    <property type="term" value="F:polysaccharide binding"/>
    <property type="evidence" value="ECO:0007669"/>
    <property type="project" value="UniProtKB-UniRule"/>
</dbReference>
<keyword evidence="2" id="KW-0624">Polysaccharide degradation</keyword>
<dbReference type="EMBL" id="LJGT01000037">
    <property type="protein sequence ID" value="OEU92002.1"/>
    <property type="molecule type" value="Genomic_DNA"/>
</dbReference>
<sequence>MSTEDSETPAVANGKDGEGNTTPQASEPPLVRPYADIPAHMVEAPAVLTGSVREVLDSPAGADGPGGGSEPLSRFSPLRRWTARMGQRCRRHTALVVPVSGAVAVLLLTGVVLHQTGAWPFARDTGAAAPVPDARLPLPPPDGGTDAAPSGRATDDKKKPEPSKSPEQKREAGHTGEPRPSATPPRPGTPAPGEAGGGQTGSPGCAASWQVDSQWENFSATVRITNHSGQRIDGWEVSWTWNGDQRLVKHWNAEMRESGKSVTARNVDTNAEIATTGEASFGFEATGSGTPPPQLTCRVL</sequence>
<keyword evidence="4" id="KW-0472">Membrane</keyword>
<dbReference type="Gene3D" id="2.60.40.290">
    <property type="match status" value="1"/>
</dbReference>
<keyword evidence="4" id="KW-1133">Transmembrane helix</keyword>
<proteinExistence type="predicted"/>
<dbReference type="AlphaFoldDB" id="A0A1E7JSY0"/>
<feature type="domain" description="CBM2" evidence="5">
    <location>
        <begin position="198"/>
        <end position="300"/>
    </location>
</feature>
<keyword evidence="4" id="KW-0812">Transmembrane</keyword>
<feature type="compositionally biased region" description="Pro residues" evidence="3">
    <location>
        <begin position="181"/>
        <end position="190"/>
    </location>
</feature>
<dbReference type="OrthoDB" id="2557744at2"/>
<evidence type="ECO:0000259" key="5">
    <source>
        <dbReference type="PROSITE" id="PS51173"/>
    </source>
</evidence>
<dbReference type="GO" id="GO:0000272">
    <property type="term" value="P:polysaccharide catabolic process"/>
    <property type="evidence" value="ECO:0007669"/>
    <property type="project" value="UniProtKB-KW"/>
</dbReference>
<evidence type="ECO:0000256" key="3">
    <source>
        <dbReference type="SAM" id="MobiDB-lite"/>
    </source>
</evidence>
<evidence type="ECO:0000313" key="6">
    <source>
        <dbReference type="EMBL" id="OEU92002.1"/>
    </source>
</evidence>
<keyword evidence="7" id="KW-1185">Reference proteome</keyword>
<keyword evidence="1" id="KW-0732">Signal</keyword>
<accession>A0A1E7JSY0</accession>
<dbReference type="PROSITE" id="PS51173">
    <property type="entry name" value="CBM2"/>
    <property type="match status" value="1"/>
</dbReference>
<dbReference type="InterPro" id="IPR012291">
    <property type="entry name" value="CBM2_carb-bd_dom_sf"/>
</dbReference>
<dbReference type="RefSeq" id="WP_070009826.1">
    <property type="nucleotide sequence ID" value="NZ_LJGS01000037.1"/>
</dbReference>
<evidence type="ECO:0000313" key="7">
    <source>
        <dbReference type="Proteomes" id="UP000176087"/>
    </source>
</evidence>
<feature type="compositionally biased region" description="Basic and acidic residues" evidence="3">
    <location>
        <begin position="153"/>
        <end position="177"/>
    </location>
</feature>
<gene>
    <name evidence="6" type="ORF">AN215_06050</name>
</gene>
<dbReference type="InterPro" id="IPR001919">
    <property type="entry name" value="CBD2"/>
</dbReference>
<feature type="region of interest" description="Disordered" evidence="3">
    <location>
        <begin position="130"/>
        <end position="207"/>
    </location>
</feature>
<dbReference type="Pfam" id="PF00553">
    <property type="entry name" value="CBM_2"/>
    <property type="match status" value="1"/>
</dbReference>
<feature type="region of interest" description="Disordered" evidence="3">
    <location>
        <begin position="56"/>
        <end position="75"/>
    </location>
</feature>
<feature type="transmembrane region" description="Helical" evidence="4">
    <location>
        <begin position="94"/>
        <end position="113"/>
    </location>
</feature>
<dbReference type="SMART" id="SM00637">
    <property type="entry name" value="CBD_II"/>
    <property type="match status" value="1"/>
</dbReference>
<evidence type="ECO:0000256" key="2">
    <source>
        <dbReference type="ARBA" id="ARBA00023326"/>
    </source>
</evidence>
<dbReference type="SUPFAM" id="SSF49384">
    <property type="entry name" value="Carbohydrate-binding domain"/>
    <property type="match status" value="1"/>
</dbReference>